<sequence>MTDTTLKLVSQGHIRSDVKASIRHVAVISPNMLRTTVDYAVLLMHVAEVNVSRLARLAKLVNDTEEEMYVDNNWILATLPIAFGGLGIRNVSDVCLPAFLASAYGVPDFVKSILSVNGDGIGICYVNEALEKWFSTKGNNNLPASRDIQKQWGHIHASDIYQALLASSSSEVDQARYHAIRQKESGSGLKTIPSSNIGTLMDNLFFKIAAALRLGCNICFPHKYLCGATVDPYGYHGLRWPQNTGRFSGHFQLNDIIKRALVSAGFPSILEPIGICRSD</sequence>
<comment type="caution">
    <text evidence="1">The sequence shown here is derived from an EMBL/GenBank/DDBJ whole genome shotgun (WGS) entry which is preliminary data.</text>
</comment>
<gene>
    <name evidence="1" type="ORF">ANN_22572</name>
</gene>
<evidence type="ECO:0000313" key="2">
    <source>
        <dbReference type="Proteomes" id="UP001148838"/>
    </source>
</evidence>
<reference evidence="1 2" key="1">
    <citation type="journal article" date="2022" name="Allergy">
        <title>Genome assembly and annotation of Periplaneta americana reveal a comprehensive cockroach allergen profile.</title>
        <authorList>
            <person name="Wang L."/>
            <person name="Xiong Q."/>
            <person name="Saelim N."/>
            <person name="Wang L."/>
            <person name="Nong W."/>
            <person name="Wan A.T."/>
            <person name="Shi M."/>
            <person name="Liu X."/>
            <person name="Cao Q."/>
            <person name="Hui J.H.L."/>
            <person name="Sookrung N."/>
            <person name="Leung T.F."/>
            <person name="Tungtrongchitr A."/>
            <person name="Tsui S.K.W."/>
        </authorList>
    </citation>
    <scope>NUCLEOTIDE SEQUENCE [LARGE SCALE GENOMIC DNA]</scope>
    <source>
        <strain evidence="1">PWHHKU_190912</strain>
    </source>
</reference>
<name>A0ABQ8S9C7_PERAM</name>
<keyword evidence="2" id="KW-1185">Reference proteome</keyword>
<accession>A0ABQ8S9C7</accession>
<organism evidence="1 2">
    <name type="scientific">Periplaneta americana</name>
    <name type="common">American cockroach</name>
    <name type="synonym">Blatta americana</name>
    <dbReference type="NCBI Taxonomy" id="6978"/>
    <lineage>
        <taxon>Eukaryota</taxon>
        <taxon>Metazoa</taxon>
        <taxon>Ecdysozoa</taxon>
        <taxon>Arthropoda</taxon>
        <taxon>Hexapoda</taxon>
        <taxon>Insecta</taxon>
        <taxon>Pterygota</taxon>
        <taxon>Neoptera</taxon>
        <taxon>Polyneoptera</taxon>
        <taxon>Dictyoptera</taxon>
        <taxon>Blattodea</taxon>
        <taxon>Blattoidea</taxon>
        <taxon>Blattidae</taxon>
        <taxon>Blattinae</taxon>
        <taxon>Periplaneta</taxon>
    </lineage>
</organism>
<protein>
    <submittedName>
        <fullName evidence="1">Uncharacterized protein</fullName>
    </submittedName>
</protein>
<dbReference type="EMBL" id="JAJSOF020000033">
    <property type="protein sequence ID" value="KAJ4430356.1"/>
    <property type="molecule type" value="Genomic_DNA"/>
</dbReference>
<evidence type="ECO:0000313" key="1">
    <source>
        <dbReference type="EMBL" id="KAJ4430356.1"/>
    </source>
</evidence>
<proteinExistence type="predicted"/>
<dbReference type="Proteomes" id="UP001148838">
    <property type="component" value="Unassembled WGS sequence"/>
</dbReference>